<accession>A0AA89BL32</accession>
<dbReference type="EMBL" id="VSWD01000013">
    <property type="protein sequence ID" value="KAK3085042.1"/>
    <property type="molecule type" value="Genomic_DNA"/>
</dbReference>
<dbReference type="SUPFAM" id="SSF49899">
    <property type="entry name" value="Concanavalin A-like lectins/glucanases"/>
    <property type="match status" value="1"/>
</dbReference>
<protein>
    <submittedName>
        <fullName evidence="2">Uncharacterized protein</fullName>
    </submittedName>
</protein>
<proteinExistence type="predicted"/>
<evidence type="ECO:0000313" key="3">
    <source>
        <dbReference type="Proteomes" id="UP001186944"/>
    </source>
</evidence>
<feature type="region of interest" description="Disordered" evidence="1">
    <location>
        <begin position="174"/>
        <end position="197"/>
    </location>
</feature>
<dbReference type="InterPro" id="IPR013320">
    <property type="entry name" value="ConA-like_dom_sf"/>
</dbReference>
<comment type="caution">
    <text evidence="2">The sequence shown here is derived from an EMBL/GenBank/DDBJ whole genome shotgun (WGS) entry which is preliminary data.</text>
</comment>
<gene>
    <name evidence="2" type="ORF">FSP39_023372</name>
</gene>
<keyword evidence="3" id="KW-1185">Reference proteome</keyword>
<evidence type="ECO:0000313" key="2">
    <source>
        <dbReference type="EMBL" id="KAK3085042.1"/>
    </source>
</evidence>
<reference evidence="2" key="1">
    <citation type="submission" date="2019-08" db="EMBL/GenBank/DDBJ databases">
        <title>The improved chromosome-level genome for the pearl oyster Pinctada fucata martensii using PacBio sequencing and Hi-C.</title>
        <authorList>
            <person name="Zheng Z."/>
        </authorList>
    </citation>
    <scope>NUCLEOTIDE SEQUENCE</scope>
    <source>
        <strain evidence="2">ZZ-2019</strain>
        <tissue evidence="2">Adductor muscle</tissue>
    </source>
</reference>
<name>A0AA89BL32_PINIB</name>
<dbReference type="Proteomes" id="UP001186944">
    <property type="component" value="Unassembled WGS sequence"/>
</dbReference>
<dbReference type="AlphaFoldDB" id="A0AA89BL32"/>
<organism evidence="2 3">
    <name type="scientific">Pinctada imbricata</name>
    <name type="common">Atlantic pearl-oyster</name>
    <name type="synonym">Pinctada martensii</name>
    <dbReference type="NCBI Taxonomy" id="66713"/>
    <lineage>
        <taxon>Eukaryota</taxon>
        <taxon>Metazoa</taxon>
        <taxon>Spiralia</taxon>
        <taxon>Lophotrochozoa</taxon>
        <taxon>Mollusca</taxon>
        <taxon>Bivalvia</taxon>
        <taxon>Autobranchia</taxon>
        <taxon>Pteriomorphia</taxon>
        <taxon>Pterioida</taxon>
        <taxon>Pterioidea</taxon>
        <taxon>Pteriidae</taxon>
        <taxon>Pinctada</taxon>
    </lineage>
</organism>
<feature type="compositionally biased region" description="Basic and acidic residues" evidence="1">
    <location>
        <begin position="174"/>
        <end position="192"/>
    </location>
</feature>
<sequence>MRPDIIYDSSGQGLHIDNNRVNIVEDSAQFDRRGRLDIPYYANNHFGDKITVTFRFFDFPGGDTEQVLMSNCHASGKYGSIEIALRPSTDEVLFRIDTMISGMNEIAVPYQKKAWNNVRMTYDGQYLRGQVNSEENREMVRGYIQNRDRGVSIGQCGIRRRETKRAYVGYIDEDKTRTKANKEKPPPYEKKQTPNIGVRPGAQVESAYLLACNTIMHQKPTHIAPDEVQWNNYSHLAFK</sequence>
<evidence type="ECO:0000256" key="1">
    <source>
        <dbReference type="SAM" id="MobiDB-lite"/>
    </source>
</evidence>